<feature type="region of interest" description="Disordered" evidence="1">
    <location>
        <begin position="85"/>
        <end position="113"/>
    </location>
</feature>
<reference evidence="2 3" key="1">
    <citation type="submission" date="2021-06" db="EMBL/GenBank/DDBJ databases">
        <title>Caerostris darwini draft genome.</title>
        <authorList>
            <person name="Kono N."/>
            <person name="Arakawa K."/>
        </authorList>
    </citation>
    <scope>NUCLEOTIDE SEQUENCE [LARGE SCALE GENOMIC DNA]</scope>
</reference>
<evidence type="ECO:0000313" key="3">
    <source>
        <dbReference type="Proteomes" id="UP001054837"/>
    </source>
</evidence>
<dbReference type="Proteomes" id="UP001054837">
    <property type="component" value="Unassembled WGS sequence"/>
</dbReference>
<dbReference type="EMBL" id="BPLQ01005519">
    <property type="protein sequence ID" value="GIY15340.1"/>
    <property type="molecule type" value="Genomic_DNA"/>
</dbReference>
<comment type="caution">
    <text evidence="2">The sequence shown here is derived from an EMBL/GenBank/DDBJ whole genome shotgun (WGS) entry which is preliminary data.</text>
</comment>
<name>A0AAV4R1G6_9ARAC</name>
<protein>
    <submittedName>
        <fullName evidence="2">Uncharacterized protein</fullName>
    </submittedName>
</protein>
<evidence type="ECO:0000313" key="2">
    <source>
        <dbReference type="EMBL" id="GIY15340.1"/>
    </source>
</evidence>
<evidence type="ECO:0000256" key="1">
    <source>
        <dbReference type="SAM" id="MobiDB-lite"/>
    </source>
</evidence>
<dbReference type="AlphaFoldDB" id="A0AAV4R1G6"/>
<proteinExistence type="predicted"/>
<sequence>MQHHILHIAQPAEQTHFERTVVVQLIFLCRSRECFKPWQFRHVQTAITQHSSGRDLQAKEQVRTCLEGRMLLPIIKLKRAHTSLMGAHPSSIGNKSTSLAPGGGRGKADKFSE</sequence>
<accession>A0AAV4R1G6</accession>
<gene>
    <name evidence="2" type="ORF">CDAR_13231</name>
</gene>
<organism evidence="2 3">
    <name type="scientific">Caerostris darwini</name>
    <dbReference type="NCBI Taxonomy" id="1538125"/>
    <lineage>
        <taxon>Eukaryota</taxon>
        <taxon>Metazoa</taxon>
        <taxon>Ecdysozoa</taxon>
        <taxon>Arthropoda</taxon>
        <taxon>Chelicerata</taxon>
        <taxon>Arachnida</taxon>
        <taxon>Araneae</taxon>
        <taxon>Araneomorphae</taxon>
        <taxon>Entelegynae</taxon>
        <taxon>Araneoidea</taxon>
        <taxon>Araneidae</taxon>
        <taxon>Caerostris</taxon>
    </lineage>
</organism>
<keyword evidence="3" id="KW-1185">Reference proteome</keyword>